<dbReference type="Proteomes" id="UP000295341">
    <property type="component" value="Unassembled WGS sequence"/>
</dbReference>
<gene>
    <name evidence="2" type="ORF">DFR24_1827</name>
</gene>
<comment type="caution">
    <text evidence="2">The sequence shown here is derived from an EMBL/GenBank/DDBJ whole genome shotgun (WGS) entry which is preliminary data.</text>
</comment>
<keyword evidence="3" id="KW-1185">Reference proteome</keyword>
<dbReference type="InterPro" id="IPR029055">
    <property type="entry name" value="Ntn_hydrolases_N"/>
</dbReference>
<evidence type="ECO:0000256" key="1">
    <source>
        <dbReference type="ARBA" id="ARBA00022962"/>
    </source>
</evidence>
<reference evidence="2 3" key="1">
    <citation type="submission" date="2019-03" db="EMBL/GenBank/DDBJ databases">
        <title>Genomic Encyclopedia of Type Strains, Phase IV (KMG-IV): sequencing the most valuable type-strain genomes for metagenomic binning, comparative biology and taxonomic classification.</title>
        <authorList>
            <person name="Goeker M."/>
        </authorList>
    </citation>
    <scope>NUCLEOTIDE SEQUENCE [LARGE SCALE GENOMIC DNA]</scope>
    <source>
        <strain evidence="2 3">DSM 26377</strain>
    </source>
</reference>
<proteinExistence type="predicted"/>
<dbReference type="SUPFAM" id="SSF56235">
    <property type="entry name" value="N-terminal nucleophile aminohydrolases (Ntn hydrolases)"/>
    <property type="match status" value="1"/>
</dbReference>
<dbReference type="AlphaFoldDB" id="A0A4R7PF74"/>
<dbReference type="Gene3D" id="3.60.20.10">
    <property type="entry name" value="Glutamine Phosphoribosylpyrophosphate, subunit 1, domain 1"/>
    <property type="match status" value="1"/>
</dbReference>
<dbReference type="Pfam" id="PF13230">
    <property type="entry name" value="GATase_4"/>
    <property type="match status" value="1"/>
</dbReference>
<accession>A0A4R7PF74</accession>
<dbReference type="RefSeq" id="WP_133880928.1">
    <property type="nucleotide sequence ID" value="NZ_MWIN01000001.1"/>
</dbReference>
<evidence type="ECO:0000313" key="2">
    <source>
        <dbReference type="EMBL" id="TDU32432.1"/>
    </source>
</evidence>
<evidence type="ECO:0000313" key="3">
    <source>
        <dbReference type="Proteomes" id="UP000295341"/>
    </source>
</evidence>
<dbReference type="EMBL" id="SOBT01000008">
    <property type="protein sequence ID" value="TDU32432.1"/>
    <property type="molecule type" value="Genomic_DNA"/>
</dbReference>
<protein>
    <submittedName>
        <fullName evidence="2">Glutamine amidotransferase class II-like protein</fullName>
    </submittedName>
</protein>
<dbReference type="OrthoDB" id="9149487at2"/>
<dbReference type="InterPro" id="IPR026869">
    <property type="entry name" value="EgtC-like"/>
</dbReference>
<organism evidence="2 3">
    <name type="scientific">Panacagrimonas perspica</name>
    <dbReference type="NCBI Taxonomy" id="381431"/>
    <lineage>
        <taxon>Bacteria</taxon>
        <taxon>Pseudomonadati</taxon>
        <taxon>Pseudomonadota</taxon>
        <taxon>Gammaproteobacteria</taxon>
        <taxon>Nevskiales</taxon>
        <taxon>Nevskiaceae</taxon>
        <taxon>Panacagrimonas</taxon>
    </lineage>
</organism>
<name>A0A4R7PF74_9GAMM</name>
<dbReference type="GO" id="GO:0016740">
    <property type="term" value="F:transferase activity"/>
    <property type="evidence" value="ECO:0007669"/>
    <property type="project" value="UniProtKB-KW"/>
</dbReference>
<keyword evidence="2" id="KW-0808">Transferase</keyword>
<sequence>MCLIIHKPAHVRVPHDLLAAALRLNGDGWGLMGFDAGGRRLLERHAEAGLDALLEAEERYANAEYALHLRRRTRGRVDRDNTHPFEIEDGVFLMHNGTLSFDEGPAGDSDTRSFVELVLRPLARRYPGMLVDREFLRLLEMSLQPQNKAVLFDFPRRRFDFLNRATGAEFEGLWLSSIKWIDASALPLSCGTDIQQRTYAAQEVSFL</sequence>
<keyword evidence="1 2" id="KW-0315">Glutamine amidotransferase</keyword>